<reference evidence="2" key="1">
    <citation type="submission" date="2014-08" db="EMBL/GenBank/DDBJ databases">
        <authorList>
            <person name="Senf B."/>
            <person name="Petzold A."/>
            <person name="Downie B.R."/>
            <person name="Koch P."/>
            <person name="Platzer M."/>
        </authorList>
    </citation>
    <scope>NUCLEOTIDE SEQUENCE [LARGE SCALE GENOMIC DNA]</scope>
    <source>
        <strain evidence="2">GRZ</strain>
    </source>
</reference>
<protein>
    <submittedName>
        <fullName evidence="2">Uncharacterized protein</fullName>
    </submittedName>
</protein>
<name>A0A8C6M9N8_NOTFU</name>
<reference evidence="2" key="2">
    <citation type="submission" date="2025-08" db="UniProtKB">
        <authorList>
            <consortium name="Ensembl"/>
        </authorList>
    </citation>
    <scope>IDENTIFICATION</scope>
</reference>
<sequence>MCTSHSDLCAFVANLCHLQTRNKTLSMVFCFIIFIVNIRSSSRWFYDFKFPGTKHKCYCTKCTSIMISCINPAVSFLSYFLLCWVVVQLVLDVNLLL</sequence>
<evidence type="ECO:0000313" key="3">
    <source>
        <dbReference type="Proteomes" id="UP000694548"/>
    </source>
</evidence>
<feature type="transmembrane region" description="Helical" evidence="1">
    <location>
        <begin position="25"/>
        <end position="46"/>
    </location>
</feature>
<keyword evidence="3" id="KW-1185">Reference proteome</keyword>
<accession>A0A8C6M9N8</accession>
<dbReference type="AlphaFoldDB" id="A0A8C6M9N8"/>
<evidence type="ECO:0000256" key="1">
    <source>
        <dbReference type="SAM" id="Phobius"/>
    </source>
</evidence>
<proteinExistence type="predicted"/>
<reference evidence="2" key="3">
    <citation type="submission" date="2025-09" db="UniProtKB">
        <authorList>
            <consortium name="Ensembl"/>
        </authorList>
    </citation>
    <scope>IDENTIFICATION</scope>
</reference>
<organism evidence="2 3">
    <name type="scientific">Nothobranchius furzeri</name>
    <name type="common">Turquoise killifish</name>
    <dbReference type="NCBI Taxonomy" id="105023"/>
    <lineage>
        <taxon>Eukaryota</taxon>
        <taxon>Metazoa</taxon>
        <taxon>Chordata</taxon>
        <taxon>Craniata</taxon>
        <taxon>Vertebrata</taxon>
        <taxon>Euteleostomi</taxon>
        <taxon>Actinopterygii</taxon>
        <taxon>Neopterygii</taxon>
        <taxon>Teleostei</taxon>
        <taxon>Neoteleostei</taxon>
        <taxon>Acanthomorphata</taxon>
        <taxon>Ovalentaria</taxon>
        <taxon>Atherinomorphae</taxon>
        <taxon>Cyprinodontiformes</taxon>
        <taxon>Nothobranchiidae</taxon>
        <taxon>Nothobranchius</taxon>
    </lineage>
</organism>
<keyword evidence="1" id="KW-0812">Transmembrane</keyword>
<dbReference type="Ensembl" id="ENSNFUT00015032473.1">
    <property type="protein sequence ID" value="ENSNFUP00015031076.1"/>
    <property type="gene ID" value="ENSNFUG00015015164.1"/>
</dbReference>
<keyword evidence="1" id="KW-0472">Membrane</keyword>
<evidence type="ECO:0000313" key="2">
    <source>
        <dbReference type="Ensembl" id="ENSNFUP00015031076.1"/>
    </source>
</evidence>
<feature type="transmembrane region" description="Helical" evidence="1">
    <location>
        <begin position="67"/>
        <end position="91"/>
    </location>
</feature>
<dbReference type="Proteomes" id="UP000694548">
    <property type="component" value="Chromosome sgr02"/>
</dbReference>
<keyword evidence="1" id="KW-1133">Transmembrane helix</keyword>